<geneLocation type="plasmid" evidence="3">
    <name>pLPU83b</name>
</geneLocation>
<evidence type="ECO:0008006" key="5">
    <source>
        <dbReference type="Google" id="ProtNLM"/>
    </source>
</evidence>
<dbReference type="AlphaFoldDB" id="W6RJB0"/>
<sequence>MVNETNATVNTDSVITDPVTAAEPKKQRAPRAKKATLETASADITVETQSPPAPAKRGRPAGAAKTKPIVAKATRGPKLVGKTSAAKSTPAATNAPISAADEMAELVRLEEENQMLRKSLAEKLRQENADLRKRLGLA</sequence>
<dbReference type="RefSeq" id="WP_024319013.1">
    <property type="nucleotide sequence ID" value="NZ_ATTO01000141.1"/>
</dbReference>
<gene>
    <name evidence="3" type="ORF">LPU83_pLPU83b_0405</name>
</gene>
<feature type="compositionally biased region" description="Polar residues" evidence="2">
    <location>
        <begin position="1"/>
        <end position="14"/>
    </location>
</feature>
<dbReference type="Proteomes" id="UP000019443">
    <property type="component" value="Unassembled WGS sequence"/>
</dbReference>
<evidence type="ECO:0000256" key="2">
    <source>
        <dbReference type="SAM" id="MobiDB-lite"/>
    </source>
</evidence>
<protein>
    <recommendedName>
        <fullName evidence="5">SyrB-like regulator</fullName>
    </recommendedName>
</protein>
<reference evidence="3" key="1">
    <citation type="submission" date="2013-11" db="EMBL/GenBank/DDBJ databases">
        <title>Draft genome sequence of the broad-host-range Rhizobium sp. LPU83 strain, a member of the low-genetic diversity Oregon-like Rhizobium sp. group.</title>
        <authorList>
            <person name="Wibberg D."/>
            <person name="Puehler A."/>
            <person name="Schlueter A."/>
        </authorList>
    </citation>
    <scope>NUCLEOTIDE SEQUENCE [LARGE SCALE GENOMIC DNA]</scope>
    <source>
        <strain evidence="3">LPU83</strain>
        <plasmid evidence="3">pLPU83b</plasmid>
    </source>
</reference>
<feature type="compositionally biased region" description="Low complexity" evidence="2">
    <location>
        <begin position="82"/>
        <end position="96"/>
    </location>
</feature>
<name>W6RJB0_9HYPH</name>
<dbReference type="EMBL" id="CBYB010000041">
    <property type="protein sequence ID" value="CDM60390.1"/>
    <property type="molecule type" value="Genomic_DNA"/>
</dbReference>
<evidence type="ECO:0000256" key="1">
    <source>
        <dbReference type="SAM" id="Coils"/>
    </source>
</evidence>
<feature type="region of interest" description="Disordered" evidence="2">
    <location>
        <begin position="1"/>
        <end position="97"/>
    </location>
</feature>
<evidence type="ECO:0000313" key="4">
    <source>
        <dbReference type="Proteomes" id="UP000019443"/>
    </source>
</evidence>
<organism evidence="3 4">
    <name type="scientific">Rhizobium favelukesii</name>
    <dbReference type="NCBI Taxonomy" id="348824"/>
    <lineage>
        <taxon>Bacteria</taxon>
        <taxon>Pseudomonadati</taxon>
        <taxon>Pseudomonadota</taxon>
        <taxon>Alphaproteobacteria</taxon>
        <taxon>Hyphomicrobiales</taxon>
        <taxon>Rhizobiaceae</taxon>
        <taxon>Rhizobium/Agrobacterium group</taxon>
        <taxon>Rhizobium</taxon>
    </lineage>
</organism>
<accession>W6RJB0</accession>
<proteinExistence type="predicted"/>
<comment type="caution">
    <text evidence="3">The sequence shown here is derived from an EMBL/GenBank/DDBJ whole genome shotgun (WGS) entry which is preliminary data.</text>
</comment>
<feature type="coiled-coil region" evidence="1">
    <location>
        <begin position="99"/>
        <end position="126"/>
    </location>
</feature>
<evidence type="ECO:0000313" key="3">
    <source>
        <dbReference type="EMBL" id="CDM60390.1"/>
    </source>
</evidence>
<keyword evidence="4" id="KW-1185">Reference proteome</keyword>
<keyword evidence="3" id="KW-0614">Plasmid</keyword>
<keyword evidence="1" id="KW-0175">Coiled coil</keyword>